<feature type="non-terminal residue" evidence="1">
    <location>
        <position position="90"/>
    </location>
</feature>
<evidence type="ECO:0000313" key="1">
    <source>
        <dbReference type="EMBL" id="SVD11225.1"/>
    </source>
</evidence>
<proteinExistence type="predicted"/>
<organism evidence="1">
    <name type="scientific">marine metagenome</name>
    <dbReference type="NCBI Taxonomy" id="408172"/>
    <lineage>
        <taxon>unclassified sequences</taxon>
        <taxon>metagenomes</taxon>
        <taxon>ecological metagenomes</taxon>
    </lineage>
</organism>
<dbReference type="EMBL" id="UINC01130267">
    <property type="protein sequence ID" value="SVD11225.1"/>
    <property type="molecule type" value="Genomic_DNA"/>
</dbReference>
<gene>
    <name evidence="1" type="ORF">METZ01_LOCUS364079</name>
</gene>
<reference evidence="1" key="1">
    <citation type="submission" date="2018-05" db="EMBL/GenBank/DDBJ databases">
        <authorList>
            <person name="Lanie J.A."/>
            <person name="Ng W.-L."/>
            <person name="Kazmierczak K.M."/>
            <person name="Andrzejewski T.M."/>
            <person name="Davidsen T.M."/>
            <person name="Wayne K.J."/>
            <person name="Tettelin H."/>
            <person name="Glass J.I."/>
            <person name="Rusch D."/>
            <person name="Podicherti R."/>
            <person name="Tsui H.-C.T."/>
            <person name="Winkler M.E."/>
        </authorList>
    </citation>
    <scope>NUCLEOTIDE SEQUENCE</scope>
</reference>
<accession>A0A382SP30</accession>
<dbReference type="AlphaFoldDB" id="A0A382SP30"/>
<name>A0A382SP30_9ZZZZ</name>
<protein>
    <submittedName>
        <fullName evidence="1">Uncharacterized protein</fullName>
    </submittedName>
</protein>
<sequence length="90" mass="10336">MRRINLETVSKAIYIDFEGNVDREPTFLGSHHLDIQTGAEVFTQYVHEEIFHSAAEAKAQCVKKPINEAFECLATIAHEEDRIFLAWSTR</sequence>